<dbReference type="GO" id="GO:0061809">
    <property type="term" value="F:NAD+ nucleosidase activity, cyclic ADP-ribose generating"/>
    <property type="evidence" value="ECO:0007669"/>
    <property type="project" value="UniProtKB-EC"/>
</dbReference>
<dbReference type="InterPro" id="IPR035897">
    <property type="entry name" value="Toll_tir_struct_dom_sf"/>
</dbReference>
<dbReference type="Proteomes" id="UP001188597">
    <property type="component" value="Unassembled WGS sequence"/>
</dbReference>
<comment type="caution">
    <text evidence="6">The sequence shown here is derived from an EMBL/GenBank/DDBJ whole genome shotgun (WGS) entry which is preliminary data.</text>
</comment>
<dbReference type="InterPro" id="IPR000157">
    <property type="entry name" value="TIR_dom"/>
</dbReference>
<name>A0AA89AE34_9ASTE</name>
<evidence type="ECO:0000256" key="3">
    <source>
        <dbReference type="ARBA" id="ARBA00023027"/>
    </source>
</evidence>
<evidence type="ECO:0000313" key="7">
    <source>
        <dbReference type="Proteomes" id="UP001188597"/>
    </source>
</evidence>
<dbReference type="Gene3D" id="3.40.50.10140">
    <property type="entry name" value="Toll/interleukin-1 receptor homology (TIR) domain"/>
    <property type="match status" value="1"/>
</dbReference>
<dbReference type="SUPFAM" id="SSF52200">
    <property type="entry name" value="Toll/Interleukin receptor TIR domain"/>
    <property type="match status" value="1"/>
</dbReference>
<dbReference type="EC" id="3.2.2.6" evidence="1"/>
<evidence type="ECO:0000256" key="1">
    <source>
        <dbReference type="ARBA" id="ARBA00011982"/>
    </source>
</evidence>
<keyword evidence="2" id="KW-0378">Hydrolase</keyword>
<reference evidence="6" key="1">
    <citation type="submission" date="2022-12" db="EMBL/GenBank/DDBJ databases">
        <title>Draft genome assemblies for two species of Escallonia (Escalloniales).</title>
        <authorList>
            <person name="Chanderbali A."/>
            <person name="Dervinis C."/>
            <person name="Anghel I."/>
            <person name="Soltis D."/>
            <person name="Soltis P."/>
            <person name="Zapata F."/>
        </authorList>
    </citation>
    <scope>NUCLEOTIDE SEQUENCE</scope>
    <source>
        <strain evidence="6">UCBG64.0493</strain>
        <tissue evidence="6">Leaf</tissue>
    </source>
</reference>
<keyword evidence="3" id="KW-0520">NAD</keyword>
<evidence type="ECO:0000259" key="5">
    <source>
        <dbReference type="PROSITE" id="PS50104"/>
    </source>
</evidence>
<feature type="domain" description="TIR" evidence="5">
    <location>
        <begin position="19"/>
        <end position="180"/>
    </location>
</feature>
<comment type="catalytic activity">
    <reaction evidence="4">
        <text>NAD(+) + H2O = ADP-D-ribose + nicotinamide + H(+)</text>
        <dbReference type="Rhea" id="RHEA:16301"/>
        <dbReference type="ChEBI" id="CHEBI:15377"/>
        <dbReference type="ChEBI" id="CHEBI:15378"/>
        <dbReference type="ChEBI" id="CHEBI:17154"/>
        <dbReference type="ChEBI" id="CHEBI:57540"/>
        <dbReference type="ChEBI" id="CHEBI:57967"/>
        <dbReference type="EC" id="3.2.2.6"/>
    </reaction>
    <physiologicalReaction direction="left-to-right" evidence="4">
        <dbReference type="Rhea" id="RHEA:16302"/>
    </physiologicalReaction>
</comment>
<dbReference type="PANTHER" id="PTHR32009">
    <property type="entry name" value="TMV RESISTANCE PROTEIN N-LIKE"/>
    <property type="match status" value="1"/>
</dbReference>
<evidence type="ECO:0000313" key="6">
    <source>
        <dbReference type="EMBL" id="KAK2999443.1"/>
    </source>
</evidence>
<feature type="non-terminal residue" evidence="6">
    <location>
        <position position="207"/>
    </location>
</feature>
<proteinExistence type="predicted"/>
<keyword evidence="7" id="KW-1185">Reference proteome</keyword>
<gene>
    <name evidence="6" type="ORF">RJ639_023640</name>
</gene>
<evidence type="ECO:0000256" key="2">
    <source>
        <dbReference type="ARBA" id="ARBA00022801"/>
    </source>
</evidence>
<dbReference type="Pfam" id="PF01582">
    <property type="entry name" value="TIR"/>
    <property type="match status" value="1"/>
</dbReference>
<dbReference type="PANTHER" id="PTHR32009:SF39">
    <property type="entry name" value="TIR DOMAIN-CONTAINING PROTEIN"/>
    <property type="match status" value="1"/>
</dbReference>
<dbReference type="SMART" id="SM00255">
    <property type="entry name" value="TIR"/>
    <property type="match status" value="1"/>
</dbReference>
<sequence length="207" mass="23366">MASLTGTETASSSGAPWRWIYDVFLSFRGADTRNNFVDHLYAALIQKSVHTFKDDEQLETGMSIPLELLRPRFKIFSRNYATSSWCLDELVKIMECRNLAGQTVIPVFYHVEPSVVRHQIGSFADAFAKHEVRYKEKVPGWRKALIEATNISGVDVSNTANGRESKCIEILVDKIVQEKSHMVSSVVEQFVGADSLVENIQPFSLHK</sequence>
<protein>
    <recommendedName>
        <fullName evidence="1">ADP-ribosyl cyclase/cyclic ADP-ribose hydrolase</fullName>
        <ecNumber evidence="1">3.2.2.6</ecNumber>
    </recommendedName>
</protein>
<dbReference type="EMBL" id="JAVXUP010003281">
    <property type="protein sequence ID" value="KAK2999443.1"/>
    <property type="molecule type" value="Genomic_DNA"/>
</dbReference>
<organism evidence="6 7">
    <name type="scientific">Escallonia herrerae</name>
    <dbReference type="NCBI Taxonomy" id="1293975"/>
    <lineage>
        <taxon>Eukaryota</taxon>
        <taxon>Viridiplantae</taxon>
        <taxon>Streptophyta</taxon>
        <taxon>Embryophyta</taxon>
        <taxon>Tracheophyta</taxon>
        <taxon>Spermatophyta</taxon>
        <taxon>Magnoliopsida</taxon>
        <taxon>eudicotyledons</taxon>
        <taxon>Gunneridae</taxon>
        <taxon>Pentapetalae</taxon>
        <taxon>asterids</taxon>
        <taxon>campanulids</taxon>
        <taxon>Escalloniales</taxon>
        <taxon>Escalloniaceae</taxon>
        <taxon>Escallonia</taxon>
    </lineage>
</organism>
<dbReference type="PROSITE" id="PS50104">
    <property type="entry name" value="TIR"/>
    <property type="match status" value="1"/>
</dbReference>
<dbReference type="FunFam" id="3.40.50.10140:FF:000007">
    <property type="entry name" value="Disease resistance protein (TIR-NBS-LRR class)"/>
    <property type="match status" value="1"/>
</dbReference>
<evidence type="ECO:0000256" key="4">
    <source>
        <dbReference type="ARBA" id="ARBA00047304"/>
    </source>
</evidence>
<accession>A0AA89AE34</accession>
<dbReference type="GO" id="GO:0007165">
    <property type="term" value="P:signal transduction"/>
    <property type="evidence" value="ECO:0007669"/>
    <property type="project" value="InterPro"/>
</dbReference>
<dbReference type="AlphaFoldDB" id="A0AA89AE34"/>